<dbReference type="InterPro" id="IPR005151">
    <property type="entry name" value="Tail-specific_protease"/>
</dbReference>
<dbReference type="GO" id="GO:0007165">
    <property type="term" value="P:signal transduction"/>
    <property type="evidence" value="ECO:0007669"/>
    <property type="project" value="TreeGrafter"/>
</dbReference>
<feature type="region of interest" description="Disordered" evidence="1">
    <location>
        <begin position="104"/>
        <end position="125"/>
    </location>
</feature>
<dbReference type="GO" id="GO:0004175">
    <property type="term" value="F:endopeptidase activity"/>
    <property type="evidence" value="ECO:0007669"/>
    <property type="project" value="TreeGrafter"/>
</dbReference>
<name>A0A432Z2T0_9GAMM</name>
<dbReference type="Gene3D" id="3.90.226.10">
    <property type="entry name" value="2-enoyl-CoA Hydratase, Chain A, domain 1"/>
    <property type="match status" value="1"/>
</dbReference>
<dbReference type="Pfam" id="PF03572">
    <property type="entry name" value="Peptidase_S41"/>
    <property type="match status" value="1"/>
</dbReference>
<dbReference type="InterPro" id="IPR029045">
    <property type="entry name" value="ClpP/crotonase-like_dom_sf"/>
</dbReference>
<dbReference type="EMBL" id="PIQE01000003">
    <property type="protein sequence ID" value="RUO72185.1"/>
    <property type="molecule type" value="Genomic_DNA"/>
</dbReference>
<comment type="caution">
    <text evidence="4">The sequence shown here is derived from an EMBL/GenBank/DDBJ whole genome shotgun (WGS) entry which is preliminary data.</text>
</comment>
<dbReference type="SUPFAM" id="SSF52096">
    <property type="entry name" value="ClpP/crotonase"/>
    <property type="match status" value="1"/>
</dbReference>
<feature type="compositionally biased region" description="Low complexity" evidence="1">
    <location>
        <begin position="107"/>
        <end position="116"/>
    </location>
</feature>
<feature type="domain" description="Tail specific protease" evidence="3">
    <location>
        <begin position="138"/>
        <end position="348"/>
    </location>
</feature>
<reference evidence="5" key="1">
    <citation type="journal article" date="2018" name="Front. Microbiol.">
        <title>Genome-Based Analysis Reveals the Taxonomy and Diversity of the Family Idiomarinaceae.</title>
        <authorList>
            <person name="Liu Y."/>
            <person name="Lai Q."/>
            <person name="Shao Z."/>
        </authorList>
    </citation>
    <scope>NUCLEOTIDE SEQUENCE [LARGE SCALE GENOMIC DNA]</scope>
    <source>
        <strain evidence="5">c121</strain>
    </source>
</reference>
<organism evidence="4 5">
    <name type="scientific">Pseudidiomarina sediminum</name>
    <dbReference type="NCBI Taxonomy" id="431675"/>
    <lineage>
        <taxon>Bacteria</taxon>
        <taxon>Pseudomonadati</taxon>
        <taxon>Pseudomonadota</taxon>
        <taxon>Gammaproteobacteria</taxon>
        <taxon>Alteromonadales</taxon>
        <taxon>Idiomarinaceae</taxon>
        <taxon>Pseudidiomarina</taxon>
    </lineage>
</organism>
<protein>
    <recommendedName>
        <fullName evidence="3">Tail specific protease domain-containing protein</fullName>
    </recommendedName>
</protein>
<dbReference type="RefSeq" id="WP_026860591.1">
    <property type="nucleotide sequence ID" value="NZ_PIQE01000003.1"/>
</dbReference>
<evidence type="ECO:0000259" key="3">
    <source>
        <dbReference type="Pfam" id="PF03572"/>
    </source>
</evidence>
<keyword evidence="2" id="KW-0732">Signal</keyword>
<proteinExistence type="predicted"/>
<dbReference type="Proteomes" id="UP000287022">
    <property type="component" value="Unassembled WGS sequence"/>
</dbReference>
<dbReference type="GO" id="GO:0030288">
    <property type="term" value="C:outer membrane-bounded periplasmic space"/>
    <property type="evidence" value="ECO:0007669"/>
    <property type="project" value="TreeGrafter"/>
</dbReference>
<dbReference type="AlphaFoldDB" id="A0A432Z2T0"/>
<evidence type="ECO:0000256" key="1">
    <source>
        <dbReference type="SAM" id="MobiDB-lite"/>
    </source>
</evidence>
<dbReference type="GO" id="GO:0006508">
    <property type="term" value="P:proteolysis"/>
    <property type="evidence" value="ECO:0007669"/>
    <property type="project" value="InterPro"/>
</dbReference>
<evidence type="ECO:0000313" key="4">
    <source>
        <dbReference type="EMBL" id="RUO72185.1"/>
    </source>
</evidence>
<keyword evidence="5" id="KW-1185">Reference proteome</keyword>
<dbReference type="PANTHER" id="PTHR32060:SF30">
    <property type="entry name" value="CARBOXY-TERMINAL PROCESSING PROTEASE CTPA"/>
    <property type="match status" value="1"/>
</dbReference>
<gene>
    <name evidence="4" type="ORF">CWI80_10325</name>
</gene>
<feature type="signal peptide" evidence="2">
    <location>
        <begin position="1"/>
        <end position="21"/>
    </location>
</feature>
<feature type="chain" id="PRO_5019040817" description="Tail specific protease domain-containing protein" evidence="2">
    <location>
        <begin position="22"/>
        <end position="374"/>
    </location>
</feature>
<dbReference type="STRING" id="1122124.GCA_000423165_01856"/>
<evidence type="ECO:0000313" key="5">
    <source>
        <dbReference type="Proteomes" id="UP000287022"/>
    </source>
</evidence>
<dbReference type="PANTHER" id="PTHR32060">
    <property type="entry name" value="TAIL-SPECIFIC PROTEASE"/>
    <property type="match status" value="1"/>
</dbReference>
<accession>A0A432Z2T0</accession>
<dbReference type="GO" id="GO:0008236">
    <property type="term" value="F:serine-type peptidase activity"/>
    <property type="evidence" value="ECO:0007669"/>
    <property type="project" value="InterPro"/>
</dbReference>
<evidence type="ECO:0000256" key="2">
    <source>
        <dbReference type="SAM" id="SignalP"/>
    </source>
</evidence>
<sequence>MKFTATLLLLLSMGLSAAAQADARNACVQDLEFLPDFLLTNDTGANDHLAQKGQAHFDAAFAEALAQANQVTDVKQCRKVIQNYLRSWRSGHLEVIVTAPAKKVEPAAETTETTDAPQPPKVDTRAPSLRMLSDQTLLLTVPSFGAAYTKPLAALLQQHHAQLANHPNWIIDVRNNGGGSDSTYAQLLPWFMADGWLEIGMEWLVTPVTIDAQASVCALFMPGDSACTDNIDPVLAVMRTAETGSYIALEEQAATFKTVEALEPKRPSKVAVLTNKHCASSCEQFLLTAQQSFSVKVVGQRTYGALDYSNLRPYALPSKQLTLYYATSRSRRLPDMPVDVLGVIPDVYLAPAQDEQAAQAEVERVQTWLEGGRL</sequence>